<accession>A0ACB5THQ4</accession>
<evidence type="ECO:0000313" key="2">
    <source>
        <dbReference type="Proteomes" id="UP001165101"/>
    </source>
</evidence>
<evidence type="ECO:0000313" key="1">
    <source>
        <dbReference type="EMBL" id="GME88549.1"/>
    </source>
</evidence>
<dbReference type="EMBL" id="BSXV01000311">
    <property type="protein sequence ID" value="GME88549.1"/>
    <property type="molecule type" value="Genomic_DNA"/>
</dbReference>
<name>A0ACB5THQ4_CANBO</name>
<dbReference type="Proteomes" id="UP001165101">
    <property type="component" value="Unassembled WGS sequence"/>
</dbReference>
<proteinExistence type="predicted"/>
<reference evidence="1" key="1">
    <citation type="submission" date="2023-04" db="EMBL/GenBank/DDBJ databases">
        <title>Candida boidinii NBRC 1967.</title>
        <authorList>
            <person name="Ichikawa N."/>
            <person name="Sato H."/>
            <person name="Tonouchi N."/>
        </authorList>
    </citation>
    <scope>NUCLEOTIDE SEQUENCE</scope>
    <source>
        <strain evidence="1">NBRC 1967</strain>
    </source>
</reference>
<gene>
    <name evidence="1" type="ORF">Cboi01_000096400</name>
</gene>
<sequence>MLSSTRRFIGVRSTLRSPVLARFNSSAPPKNQHPAYMPEGFDEYPDVKDYFPQKRSPYLKWDDRQNRRNLGEPVHVYHDMVDVWAPDHHDFVSDSKAVRHFLYFMGALAGFAGIIYVTDVWPDRPAMPRSYPHGGLAKDLGAREGDEHLYAARVDKTA</sequence>
<comment type="caution">
    <text evidence="1">The sequence shown here is derived from an EMBL/GenBank/DDBJ whole genome shotgun (WGS) entry which is preliminary data.</text>
</comment>
<protein>
    <submittedName>
        <fullName evidence="1">Unnamed protein product</fullName>
    </submittedName>
</protein>
<organism evidence="1 2">
    <name type="scientific">Candida boidinii</name>
    <name type="common">Yeast</name>
    <dbReference type="NCBI Taxonomy" id="5477"/>
    <lineage>
        <taxon>Eukaryota</taxon>
        <taxon>Fungi</taxon>
        <taxon>Dikarya</taxon>
        <taxon>Ascomycota</taxon>
        <taxon>Saccharomycotina</taxon>
        <taxon>Pichiomycetes</taxon>
        <taxon>Pichiales</taxon>
        <taxon>Pichiaceae</taxon>
        <taxon>Ogataea</taxon>
        <taxon>Ogataea/Candida clade</taxon>
    </lineage>
</organism>
<keyword evidence="2" id="KW-1185">Reference proteome</keyword>